<dbReference type="InterPro" id="IPR017850">
    <property type="entry name" value="Alkaline_phosphatase_core_sf"/>
</dbReference>
<reference evidence="1 2" key="1">
    <citation type="submission" date="2019-02" db="EMBL/GenBank/DDBJ databases">
        <title>Deep-cultivation of Planctomycetes and their phenomic and genomic characterization uncovers novel biology.</title>
        <authorList>
            <person name="Wiegand S."/>
            <person name="Jogler M."/>
            <person name="Boedeker C."/>
            <person name="Pinto D."/>
            <person name="Vollmers J."/>
            <person name="Rivas-Marin E."/>
            <person name="Kohn T."/>
            <person name="Peeters S.H."/>
            <person name="Heuer A."/>
            <person name="Rast P."/>
            <person name="Oberbeckmann S."/>
            <person name="Bunk B."/>
            <person name="Jeske O."/>
            <person name="Meyerdierks A."/>
            <person name="Storesund J.E."/>
            <person name="Kallscheuer N."/>
            <person name="Luecker S."/>
            <person name="Lage O.M."/>
            <person name="Pohl T."/>
            <person name="Merkel B.J."/>
            <person name="Hornburger P."/>
            <person name="Mueller R.-W."/>
            <person name="Bruemmer F."/>
            <person name="Labrenz M."/>
            <person name="Spormann A.M."/>
            <person name="Op Den Camp H."/>
            <person name="Overmann J."/>
            <person name="Amann R."/>
            <person name="Jetten M.S.M."/>
            <person name="Mascher T."/>
            <person name="Medema M.H."/>
            <person name="Devos D.P."/>
            <person name="Kaster A.-K."/>
            <person name="Ovreas L."/>
            <person name="Rohde M."/>
            <person name="Galperin M.Y."/>
            <person name="Jogler C."/>
        </authorList>
    </citation>
    <scope>NUCLEOTIDE SEQUENCE [LARGE SCALE GENOMIC DNA]</scope>
    <source>
        <strain evidence="1 2">Poly41</strain>
    </source>
</reference>
<name>A0A5C6DQU0_9BACT</name>
<evidence type="ECO:0000313" key="2">
    <source>
        <dbReference type="Proteomes" id="UP000319143"/>
    </source>
</evidence>
<gene>
    <name evidence="1" type="ORF">Poly41_27030</name>
</gene>
<proteinExistence type="predicted"/>
<dbReference type="Proteomes" id="UP000319143">
    <property type="component" value="Unassembled WGS sequence"/>
</dbReference>
<keyword evidence="2" id="KW-1185">Reference proteome</keyword>
<dbReference type="AlphaFoldDB" id="A0A5C6DQU0"/>
<comment type="caution">
    <text evidence="1">The sequence shown here is derived from an EMBL/GenBank/DDBJ whole genome shotgun (WGS) entry which is preliminary data.</text>
</comment>
<evidence type="ECO:0000313" key="1">
    <source>
        <dbReference type="EMBL" id="TWU38227.1"/>
    </source>
</evidence>
<accession>A0A5C6DQU0</accession>
<dbReference type="EMBL" id="SJPV01000004">
    <property type="protein sequence ID" value="TWU38227.1"/>
    <property type="molecule type" value="Genomic_DNA"/>
</dbReference>
<sequence>MVNVRRTQRWNAGRVSAKTFLSLDLDSRSRGGLVVGVHVIVWLTCSVQRGSFDDVAKAETPNMDPLANQGVIFRNFFCTSDGSTRNPDSRFFGGMAAVSNDLLEKSPRRSVVRREPVAPLAHRRPGYPLSSCNSAELDSVSTGNCTITSENSSCQQ</sequence>
<organism evidence="1 2">
    <name type="scientific">Novipirellula artificiosorum</name>
    <dbReference type="NCBI Taxonomy" id="2528016"/>
    <lineage>
        <taxon>Bacteria</taxon>
        <taxon>Pseudomonadati</taxon>
        <taxon>Planctomycetota</taxon>
        <taxon>Planctomycetia</taxon>
        <taxon>Pirellulales</taxon>
        <taxon>Pirellulaceae</taxon>
        <taxon>Novipirellula</taxon>
    </lineage>
</organism>
<dbReference type="SUPFAM" id="SSF53649">
    <property type="entry name" value="Alkaline phosphatase-like"/>
    <property type="match status" value="1"/>
</dbReference>
<protein>
    <submittedName>
        <fullName evidence="1">Uncharacterized protein</fullName>
    </submittedName>
</protein>